<feature type="transmembrane region" description="Helical" evidence="1">
    <location>
        <begin position="86"/>
        <end position="105"/>
    </location>
</feature>
<keyword evidence="1" id="KW-0472">Membrane</keyword>
<keyword evidence="1" id="KW-1133">Transmembrane helix</keyword>
<dbReference type="RefSeq" id="WP_252917216.1">
    <property type="nucleotide sequence ID" value="NZ_JAAAML010000004.1"/>
</dbReference>
<evidence type="ECO:0000313" key="2">
    <source>
        <dbReference type="EMBL" id="MCO6410521.1"/>
    </source>
</evidence>
<feature type="transmembrane region" description="Helical" evidence="1">
    <location>
        <begin position="7"/>
        <end position="26"/>
    </location>
</feature>
<keyword evidence="1" id="KW-0812">Transmembrane</keyword>
<gene>
    <name evidence="2" type="ORF">GTW23_20250</name>
</gene>
<evidence type="ECO:0000256" key="1">
    <source>
        <dbReference type="SAM" id="Phobius"/>
    </source>
</evidence>
<sequence>MRRLWPGWLLCMITAGLFAYVAFIQVPPINALLADMRIPDQLPFGYDLEGARTVFAAFRSDHAIAQATGRTSASEAYVSLHASYDLVFPPLLTASLAFCGFAALFRPSRPGQAPRLAAVGFGLVLALAFTYLACDFIENAVADAMFGPKALALEFNQSFVFVLRVLTTGKYVTLSLAFALIIALWTWRLTAARRSEAPGSGG</sequence>
<protein>
    <recommendedName>
        <fullName evidence="4">DUF1461 domain-containing protein</fullName>
    </recommendedName>
</protein>
<organism evidence="2 3">
    <name type="scientific">Hoeflea alexandrii</name>
    <dbReference type="NCBI Taxonomy" id="288436"/>
    <lineage>
        <taxon>Bacteria</taxon>
        <taxon>Pseudomonadati</taxon>
        <taxon>Pseudomonadota</taxon>
        <taxon>Alphaproteobacteria</taxon>
        <taxon>Hyphomicrobiales</taxon>
        <taxon>Rhizobiaceae</taxon>
        <taxon>Hoeflea</taxon>
    </lineage>
</organism>
<comment type="caution">
    <text evidence="2">The sequence shown here is derived from an EMBL/GenBank/DDBJ whole genome shotgun (WGS) entry which is preliminary data.</text>
</comment>
<reference evidence="2 3" key="1">
    <citation type="submission" date="2020-01" db="EMBL/GenBank/DDBJ databases">
        <title>Genomes of bacteria type strains.</title>
        <authorList>
            <person name="Chen J."/>
            <person name="Zhu S."/>
            <person name="Yang J."/>
        </authorList>
    </citation>
    <scope>NUCLEOTIDE SEQUENCE [LARGE SCALE GENOMIC DNA]</scope>
    <source>
        <strain evidence="2 3">DSM 16655</strain>
    </source>
</reference>
<proteinExistence type="predicted"/>
<feature type="transmembrane region" description="Helical" evidence="1">
    <location>
        <begin position="161"/>
        <end position="185"/>
    </location>
</feature>
<dbReference type="EMBL" id="JAAAML010000004">
    <property type="protein sequence ID" value="MCO6410521.1"/>
    <property type="molecule type" value="Genomic_DNA"/>
</dbReference>
<keyword evidence="3" id="KW-1185">Reference proteome</keyword>
<accession>A0ABT1CY83</accession>
<feature type="transmembrane region" description="Helical" evidence="1">
    <location>
        <begin position="117"/>
        <end position="141"/>
    </location>
</feature>
<dbReference type="Proteomes" id="UP001320715">
    <property type="component" value="Unassembled WGS sequence"/>
</dbReference>
<evidence type="ECO:0000313" key="3">
    <source>
        <dbReference type="Proteomes" id="UP001320715"/>
    </source>
</evidence>
<evidence type="ECO:0008006" key="4">
    <source>
        <dbReference type="Google" id="ProtNLM"/>
    </source>
</evidence>
<name>A0ABT1CY83_9HYPH</name>